<proteinExistence type="predicted"/>
<dbReference type="KEGG" id="nnu:104591087"/>
<dbReference type="PANTHER" id="PTHR33826">
    <property type="entry name" value="F20B24.21"/>
    <property type="match status" value="1"/>
</dbReference>
<dbReference type="Proteomes" id="UP000189703">
    <property type="component" value="Unplaced"/>
</dbReference>
<dbReference type="OMA" id="CEWISGF"/>
<name>A0A1U8Q056_NELNU</name>
<dbReference type="GeneID" id="104591087"/>
<feature type="domain" description="DUF7036" evidence="1">
    <location>
        <begin position="136"/>
        <end position="170"/>
    </location>
</feature>
<keyword evidence="2" id="KW-1185">Reference proteome</keyword>
<sequence>MKYFIYHDVVASFKLEKSVSLLNANILELEHNIIDEIGVADSKVVVISLKSLAGSNSTDVVFAVVPYLENLNISSPALSLLRSVFEELVIDQTPLHLNSSLFGDPFSFEVLKFQGGITVTPQQNAFLLQRVQIFFNFTLNFSIDQIQEYFIELKKQLKSGLHLTSHEVCHFINFM</sequence>
<organism evidence="2 3">
    <name type="scientific">Nelumbo nucifera</name>
    <name type="common">Sacred lotus</name>
    <dbReference type="NCBI Taxonomy" id="4432"/>
    <lineage>
        <taxon>Eukaryota</taxon>
        <taxon>Viridiplantae</taxon>
        <taxon>Streptophyta</taxon>
        <taxon>Embryophyta</taxon>
        <taxon>Tracheophyta</taxon>
        <taxon>Spermatophyta</taxon>
        <taxon>Magnoliopsida</taxon>
        <taxon>Proteales</taxon>
        <taxon>Nelumbonaceae</taxon>
        <taxon>Nelumbo</taxon>
    </lineage>
</organism>
<evidence type="ECO:0000259" key="1">
    <source>
        <dbReference type="Pfam" id="PF23041"/>
    </source>
</evidence>
<accession>A0A1U8Q056</accession>
<reference evidence="3" key="1">
    <citation type="submission" date="2025-08" db="UniProtKB">
        <authorList>
            <consortium name="RefSeq"/>
        </authorList>
    </citation>
    <scope>IDENTIFICATION</scope>
</reference>
<feature type="domain" description="DUF7036" evidence="1">
    <location>
        <begin position="12"/>
        <end position="103"/>
    </location>
</feature>
<dbReference type="eggNOG" id="KOG0800">
    <property type="taxonomic scope" value="Eukaryota"/>
</dbReference>
<dbReference type="OrthoDB" id="611787at2759"/>
<dbReference type="InParanoid" id="A0A1U8Q056"/>
<dbReference type="Pfam" id="PF23041">
    <property type="entry name" value="DUF7036"/>
    <property type="match status" value="2"/>
</dbReference>
<evidence type="ECO:0000313" key="2">
    <source>
        <dbReference type="Proteomes" id="UP000189703"/>
    </source>
</evidence>
<dbReference type="AlphaFoldDB" id="A0A1U8Q056"/>
<gene>
    <name evidence="3" type="primary">LOC104591087</name>
</gene>
<dbReference type="RefSeq" id="XP_019052179.1">
    <property type="nucleotide sequence ID" value="XM_019196634.1"/>
</dbReference>
<dbReference type="PANTHER" id="PTHR33826:SF2">
    <property type="entry name" value="HYDROXYPROLINE-RICH GLYCOPROTEIN FAMILY PROTEIN"/>
    <property type="match status" value="1"/>
</dbReference>
<protein>
    <submittedName>
        <fullName evidence="3">Uncharacterized protein LOC104591087</fullName>
    </submittedName>
</protein>
<dbReference type="InterPro" id="IPR055464">
    <property type="entry name" value="DUF7036"/>
</dbReference>
<evidence type="ECO:0000313" key="3">
    <source>
        <dbReference type="RefSeq" id="XP_019052179.1"/>
    </source>
</evidence>